<keyword evidence="2 4" id="KW-0238">DNA-binding</keyword>
<evidence type="ECO:0000259" key="5">
    <source>
        <dbReference type="PROSITE" id="PS50977"/>
    </source>
</evidence>
<evidence type="ECO:0000256" key="3">
    <source>
        <dbReference type="ARBA" id="ARBA00023163"/>
    </source>
</evidence>
<sequence>MKQMSTKKRIITEALHLFSEKGYNAVSVGQIADAVGIKAPSLYKHYKNKQAIFDAILMEMQQQYDKQVSSMEMNGVDAVLDLALFEKISEEQLIQLGKNLFLYFLHDDYVCQFRKMLMIEQHHNTDLAAIFTKQYIEGPLSYQGILFSMLVNAGIFINENPNVMALQFYGPINLLLTLCDCQPKREQEALQMLQQHIKQFNKIYKAGGAK</sequence>
<dbReference type="Gene3D" id="1.10.357.10">
    <property type="entry name" value="Tetracycline Repressor, domain 2"/>
    <property type="match status" value="1"/>
</dbReference>
<keyword evidence="1" id="KW-0805">Transcription regulation</keyword>
<dbReference type="RefSeq" id="WP_091689032.1">
    <property type="nucleotide sequence ID" value="NZ_BAABFM010000085.1"/>
</dbReference>
<dbReference type="EMBL" id="FOWD01000056">
    <property type="protein sequence ID" value="SFO65200.1"/>
    <property type="molecule type" value="Genomic_DNA"/>
</dbReference>
<feature type="DNA-binding region" description="H-T-H motif" evidence="4">
    <location>
        <begin position="27"/>
        <end position="46"/>
    </location>
</feature>
<dbReference type="InterPro" id="IPR009057">
    <property type="entry name" value="Homeodomain-like_sf"/>
</dbReference>
<dbReference type="Proteomes" id="UP000198806">
    <property type="component" value="Unassembled WGS sequence"/>
</dbReference>
<name>A0A1I5IXX3_9FIRM</name>
<dbReference type="PANTHER" id="PTHR47506:SF1">
    <property type="entry name" value="HTH-TYPE TRANSCRIPTIONAL REGULATOR YJDC"/>
    <property type="match status" value="1"/>
</dbReference>
<feature type="domain" description="HTH tetR-type" evidence="5">
    <location>
        <begin position="4"/>
        <end position="64"/>
    </location>
</feature>
<dbReference type="PANTHER" id="PTHR47506">
    <property type="entry name" value="TRANSCRIPTIONAL REGULATORY PROTEIN"/>
    <property type="match status" value="1"/>
</dbReference>
<evidence type="ECO:0000313" key="6">
    <source>
        <dbReference type="EMBL" id="SFO65200.1"/>
    </source>
</evidence>
<evidence type="ECO:0000256" key="2">
    <source>
        <dbReference type="ARBA" id="ARBA00023125"/>
    </source>
</evidence>
<dbReference type="InterPro" id="IPR001647">
    <property type="entry name" value="HTH_TetR"/>
</dbReference>
<dbReference type="PROSITE" id="PS50977">
    <property type="entry name" value="HTH_TETR_2"/>
    <property type="match status" value="1"/>
</dbReference>
<evidence type="ECO:0000313" key="7">
    <source>
        <dbReference type="Proteomes" id="UP000198806"/>
    </source>
</evidence>
<dbReference type="OrthoDB" id="9808476at2"/>
<evidence type="ECO:0000256" key="4">
    <source>
        <dbReference type="PROSITE-ProRule" id="PRU00335"/>
    </source>
</evidence>
<accession>A0A1I5IXX3</accession>
<keyword evidence="3" id="KW-0804">Transcription</keyword>
<organism evidence="6 7">
    <name type="scientific">Anaerocolumna aminovalerica</name>
    <dbReference type="NCBI Taxonomy" id="1527"/>
    <lineage>
        <taxon>Bacteria</taxon>
        <taxon>Bacillati</taxon>
        <taxon>Bacillota</taxon>
        <taxon>Clostridia</taxon>
        <taxon>Lachnospirales</taxon>
        <taxon>Lachnospiraceae</taxon>
        <taxon>Anaerocolumna</taxon>
    </lineage>
</organism>
<dbReference type="PRINTS" id="PR00455">
    <property type="entry name" value="HTHTETR"/>
</dbReference>
<dbReference type="Pfam" id="PF00440">
    <property type="entry name" value="TetR_N"/>
    <property type="match status" value="1"/>
</dbReference>
<reference evidence="6 7" key="1">
    <citation type="submission" date="2016-10" db="EMBL/GenBank/DDBJ databases">
        <authorList>
            <person name="de Groot N.N."/>
        </authorList>
    </citation>
    <scope>NUCLEOTIDE SEQUENCE [LARGE SCALE GENOMIC DNA]</scope>
    <source>
        <strain evidence="6 7">DSM 1283</strain>
    </source>
</reference>
<dbReference type="STRING" id="1527.SAMN04489757_15612"/>
<keyword evidence="7" id="KW-1185">Reference proteome</keyword>
<dbReference type="AlphaFoldDB" id="A0A1I5IXX3"/>
<dbReference type="SUPFAM" id="SSF46689">
    <property type="entry name" value="Homeodomain-like"/>
    <property type="match status" value="1"/>
</dbReference>
<gene>
    <name evidence="6" type="ORF">SAMN04489757_15612</name>
</gene>
<dbReference type="GO" id="GO:0003677">
    <property type="term" value="F:DNA binding"/>
    <property type="evidence" value="ECO:0007669"/>
    <property type="project" value="UniProtKB-UniRule"/>
</dbReference>
<proteinExistence type="predicted"/>
<protein>
    <submittedName>
        <fullName evidence="6">DNA-binding transcriptional regulator, AcrR family</fullName>
    </submittedName>
</protein>
<evidence type="ECO:0000256" key="1">
    <source>
        <dbReference type="ARBA" id="ARBA00023015"/>
    </source>
</evidence>